<keyword evidence="3 7" id="KW-0732">Signal</keyword>
<keyword evidence="6" id="KW-0325">Glycoprotein</keyword>
<keyword evidence="2" id="KW-1003">Cell membrane</keyword>
<keyword evidence="9" id="KW-1185">Reference proteome</keyword>
<gene>
    <name evidence="10" type="primary">Ly6g6d</name>
</gene>
<evidence type="ECO:0000256" key="1">
    <source>
        <dbReference type="ARBA" id="ARBA00004236"/>
    </source>
</evidence>
<dbReference type="InterPro" id="IPR026524">
    <property type="entry name" value="LY6G6d/LY6G6f"/>
</dbReference>
<dbReference type="GO" id="GO:0030550">
    <property type="term" value="F:acetylcholine receptor inhibitor activity"/>
    <property type="evidence" value="ECO:0007669"/>
    <property type="project" value="TreeGrafter"/>
</dbReference>
<evidence type="ECO:0000313" key="9">
    <source>
        <dbReference type="Proteomes" id="UP001732720"/>
    </source>
</evidence>
<dbReference type="GO" id="GO:0095500">
    <property type="term" value="P:acetylcholine receptor signaling pathway"/>
    <property type="evidence" value="ECO:0007669"/>
    <property type="project" value="TreeGrafter"/>
</dbReference>
<comment type="subcellular location">
    <subcellularLocation>
        <location evidence="1">Cell membrane</location>
    </subcellularLocation>
</comment>
<evidence type="ECO:0000313" key="10">
    <source>
        <dbReference type="RefSeq" id="XP_020032184.1"/>
    </source>
</evidence>
<evidence type="ECO:0000256" key="6">
    <source>
        <dbReference type="ARBA" id="ARBA00023180"/>
    </source>
</evidence>
<dbReference type="CDD" id="cd23547">
    <property type="entry name" value="TFP_LU_ECD_Ly6G6d"/>
    <property type="match status" value="1"/>
</dbReference>
<dbReference type="InterPro" id="IPR016054">
    <property type="entry name" value="LY6_UPA_recep-like"/>
</dbReference>
<evidence type="ECO:0000256" key="4">
    <source>
        <dbReference type="ARBA" id="ARBA00023136"/>
    </source>
</evidence>
<dbReference type="SUPFAM" id="SSF57302">
    <property type="entry name" value="Snake toxin-like"/>
    <property type="match status" value="1"/>
</dbReference>
<evidence type="ECO:0000256" key="2">
    <source>
        <dbReference type="ARBA" id="ARBA00022475"/>
    </source>
</evidence>
<dbReference type="PANTHER" id="PTHR32286:SF9">
    <property type="entry name" value="LYMPHOCYTE ANTIGEN 6 COMPLEX LOCUS PROTEIN G6D"/>
    <property type="match status" value="1"/>
</dbReference>
<dbReference type="InterPro" id="IPR045860">
    <property type="entry name" value="Snake_toxin-like_sf"/>
</dbReference>
<evidence type="ECO:0000256" key="3">
    <source>
        <dbReference type="ARBA" id="ARBA00022729"/>
    </source>
</evidence>
<feature type="chain" id="PRO_5034263910" evidence="7">
    <location>
        <begin position="20"/>
        <end position="141"/>
    </location>
</feature>
<keyword evidence="4" id="KW-0472">Membrane</keyword>
<feature type="signal peptide" evidence="7">
    <location>
        <begin position="1"/>
        <end position="19"/>
    </location>
</feature>
<dbReference type="RefSeq" id="XP_020032184.1">
    <property type="nucleotide sequence ID" value="XM_020176595.1"/>
</dbReference>
<name>A0A8B7VM14_CASCN</name>
<dbReference type="GO" id="GO:0045202">
    <property type="term" value="C:synapse"/>
    <property type="evidence" value="ECO:0007669"/>
    <property type="project" value="GOC"/>
</dbReference>
<dbReference type="AlphaFoldDB" id="A0A8B7VM14"/>
<dbReference type="GO" id="GO:0009897">
    <property type="term" value="C:external side of plasma membrane"/>
    <property type="evidence" value="ECO:0007669"/>
    <property type="project" value="TreeGrafter"/>
</dbReference>
<dbReference type="RefSeq" id="XP_020032184.1">
    <property type="nucleotide sequence ID" value="XM_020176595.2"/>
</dbReference>
<dbReference type="GeneID" id="109694569"/>
<dbReference type="KEGG" id="ccan:109694569"/>
<dbReference type="PANTHER" id="PTHR32286">
    <property type="entry name" value="LYMPHOCYTE ANTIGEN 6 COMPLEX LOCUS PROTEIN G6F"/>
    <property type="match status" value="1"/>
</dbReference>
<accession>A0A8B7VM14</accession>
<reference evidence="10" key="1">
    <citation type="submission" date="2025-08" db="UniProtKB">
        <authorList>
            <consortium name="RefSeq"/>
        </authorList>
    </citation>
    <scope>IDENTIFICATION</scope>
    <source>
        <tissue evidence="10">Leukocyte</tissue>
    </source>
</reference>
<dbReference type="Pfam" id="PF00021">
    <property type="entry name" value="UPAR_LY6"/>
    <property type="match status" value="1"/>
</dbReference>
<keyword evidence="5" id="KW-1015">Disulfide bond</keyword>
<proteinExistence type="predicted"/>
<evidence type="ECO:0000259" key="8">
    <source>
        <dbReference type="Pfam" id="PF00021"/>
    </source>
</evidence>
<evidence type="ECO:0000256" key="7">
    <source>
        <dbReference type="SAM" id="SignalP"/>
    </source>
</evidence>
<feature type="domain" description="UPAR/Ly6" evidence="8">
    <location>
        <begin position="21"/>
        <end position="113"/>
    </location>
</feature>
<evidence type="ECO:0000256" key="5">
    <source>
        <dbReference type="ARBA" id="ARBA00023157"/>
    </source>
</evidence>
<dbReference type="Gene3D" id="2.10.60.10">
    <property type="entry name" value="CD59"/>
    <property type="match status" value="1"/>
</dbReference>
<dbReference type="CTD" id="58530"/>
<sequence length="141" mass="14791">MSPYFVGILFSALLGAALGNRMRCYDCGGGPSNSCKETVTTCSEGEHCGFLERKPQPGLGQVKLSGNPSVTLSHHHPTCVAIHHCNQVETESVGDVTYTTHKNCCLGDLCNSAVANTVAPACILAAAATTLAWLLPELWSG</sequence>
<organism evidence="10">
    <name type="scientific">Castor canadensis</name>
    <name type="common">American beaver</name>
    <dbReference type="NCBI Taxonomy" id="51338"/>
    <lineage>
        <taxon>Eukaryota</taxon>
        <taxon>Metazoa</taxon>
        <taxon>Chordata</taxon>
        <taxon>Craniata</taxon>
        <taxon>Vertebrata</taxon>
        <taxon>Euteleostomi</taxon>
        <taxon>Mammalia</taxon>
        <taxon>Eutheria</taxon>
        <taxon>Euarchontoglires</taxon>
        <taxon>Glires</taxon>
        <taxon>Rodentia</taxon>
        <taxon>Castorimorpha</taxon>
        <taxon>Castoridae</taxon>
        <taxon>Castor</taxon>
    </lineage>
</organism>
<protein>
    <submittedName>
        <fullName evidence="10">Lymphocyte antigen 6 complex locus protein G6d</fullName>
    </submittedName>
</protein>
<dbReference type="Proteomes" id="UP001732720">
    <property type="component" value="Chromosome 8"/>
</dbReference>
<dbReference type="OrthoDB" id="9436841at2759"/>